<dbReference type="Proteomes" id="UP000241655">
    <property type="component" value="Segment"/>
</dbReference>
<gene>
    <name evidence="1" type="primary">15</name>
    <name evidence="1" type="ORF">PBI_BALOO_15</name>
</gene>
<protein>
    <submittedName>
        <fullName evidence="1">Major capsid pentamer protein</fullName>
    </submittedName>
</protein>
<accession>A0A2P1CCT5</accession>
<sequence length="269" mass="29160">MTSATALLPIQFDAPLLNPAPVGLLAATSWTDVDGPERHLAGVDINVYNFGGDESFGVWGADWCASPEDLTEDDVKEAADRPAWPDAFEAMTVWARDRCDLTRASRDDVNKRVQQIIRLRLSHAAEREFATRLLADITTPDDVADIVAAVSELESDLADEGIIGILHAPVKFAAIAMEKGLAARTTGGILRSPLGHQWVFGAGYRTVLGDQIVATSPTFGWRGPIHLRDNIHFEHNVYNAIAEQTLVIGYEDLISAVDVVGAPDPEPEP</sequence>
<evidence type="ECO:0000313" key="2">
    <source>
        <dbReference type="Proteomes" id="UP000241655"/>
    </source>
</evidence>
<proteinExistence type="predicted"/>
<evidence type="ECO:0000313" key="1">
    <source>
        <dbReference type="EMBL" id="AVJ49021.1"/>
    </source>
</evidence>
<dbReference type="EMBL" id="MG920059">
    <property type="protein sequence ID" value="AVJ49021.1"/>
    <property type="molecule type" value="Genomic_DNA"/>
</dbReference>
<reference evidence="1 2" key="1">
    <citation type="submission" date="2018-02" db="EMBL/GenBank/DDBJ databases">
        <authorList>
            <person name="Ng W.L."/>
            <person name="Stoner T.H."/>
            <person name="Russell D.A."/>
            <person name="Garlena R.A."/>
            <person name="Stoner T.H."/>
            <person name="Pope W.H."/>
            <person name="Jacobs-Sera D."/>
            <person name="Hatfull G.F."/>
        </authorList>
    </citation>
    <scope>NUCLEOTIDE SEQUENCE [LARGE SCALE GENOMIC DNA]</scope>
</reference>
<organism evidence="1 2">
    <name type="scientific">Mycobacterium phage Baloo</name>
    <dbReference type="NCBI Taxonomy" id="2099645"/>
    <lineage>
        <taxon>Viruses</taxon>
        <taxon>Duplodnaviria</taxon>
        <taxon>Heunggongvirae</taxon>
        <taxon>Uroviricota</taxon>
        <taxon>Caudoviricetes</taxon>
        <taxon>Bclasvirinae</taxon>
        <taxon>Pipefishvirus</taxon>
        <taxon>Pipefishvirus athena</taxon>
    </lineage>
</organism>
<name>A0A2P1CCT5_9CAUD</name>